<dbReference type="InterPro" id="IPR032466">
    <property type="entry name" value="Metal_Hydrolase"/>
</dbReference>
<sequence length="310" mass="34944">MKVIDLHCDVLYKLAGTEEGASFKNSEQLDVNLEKLKKGGVKAQVFAIFVDDHLNETQRYMEALRQVEKFQYEVIAPFEEMVHITNWQQLEQLEAHQIGAILSLEGCDAIGDSMEKLQSFIDAGILLAGLTWNHENAVAYGANEDATKGLKPFGYEVVQKLNDANIIVDVSHLNEQGFWDVLKVADRLIASHSNAYAIRPHQRNLKDEQIKALIEHGGHMHCVFYPLFIKEHDPVKITDLIEHIQHIANLVGADKIGLGSDFDGIDQKVIGLENASQYPMFLELLKPHFTEIEIEGIAANNFERFISVIE</sequence>
<dbReference type="AlphaFoldDB" id="A0A8B4QCR2"/>
<evidence type="ECO:0000313" key="4">
    <source>
        <dbReference type="Proteomes" id="UP000294641"/>
    </source>
</evidence>
<dbReference type="PANTHER" id="PTHR10443">
    <property type="entry name" value="MICROSOMAL DIPEPTIDASE"/>
    <property type="match status" value="1"/>
</dbReference>
<evidence type="ECO:0000313" key="1">
    <source>
        <dbReference type="EMBL" id="STX10408.1"/>
    </source>
</evidence>
<evidence type="ECO:0000313" key="3">
    <source>
        <dbReference type="Proteomes" id="UP000254330"/>
    </source>
</evidence>
<dbReference type="PANTHER" id="PTHR10443:SF12">
    <property type="entry name" value="DIPEPTIDASE"/>
    <property type="match status" value="1"/>
</dbReference>
<dbReference type="InterPro" id="IPR008257">
    <property type="entry name" value="Pept_M19"/>
</dbReference>
<dbReference type="EMBL" id="UGNP01000001">
    <property type="protein sequence ID" value="STX10408.1"/>
    <property type="molecule type" value="Genomic_DNA"/>
</dbReference>
<comment type="caution">
    <text evidence="1">The sequence shown here is derived from an EMBL/GenBank/DDBJ whole genome shotgun (WGS) entry which is preliminary data.</text>
</comment>
<organism evidence="1 3">
    <name type="scientific">Kurthia zopfii</name>
    <dbReference type="NCBI Taxonomy" id="1650"/>
    <lineage>
        <taxon>Bacteria</taxon>
        <taxon>Bacillati</taxon>
        <taxon>Bacillota</taxon>
        <taxon>Bacilli</taxon>
        <taxon>Bacillales</taxon>
        <taxon>Caryophanaceae</taxon>
        <taxon>Kurthia</taxon>
    </lineage>
</organism>
<dbReference type="Pfam" id="PF01244">
    <property type="entry name" value="Peptidase_M19"/>
    <property type="match status" value="1"/>
</dbReference>
<dbReference type="PROSITE" id="PS51365">
    <property type="entry name" value="RENAL_DIPEPTIDASE_2"/>
    <property type="match status" value="1"/>
</dbReference>
<dbReference type="Proteomes" id="UP000254330">
    <property type="component" value="Unassembled WGS sequence"/>
</dbReference>
<dbReference type="Proteomes" id="UP000294641">
    <property type="component" value="Unassembled WGS sequence"/>
</dbReference>
<keyword evidence="4" id="KW-1185">Reference proteome</keyword>
<evidence type="ECO:0000313" key="2">
    <source>
        <dbReference type="EMBL" id="TDR33292.1"/>
    </source>
</evidence>
<dbReference type="Gene3D" id="3.20.20.140">
    <property type="entry name" value="Metal-dependent hydrolases"/>
    <property type="match status" value="1"/>
</dbReference>
<reference evidence="2 4" key="2">
    <citation type="submission" date="2019-03" db="EMBL/GenBank/DDBJ databases">
        <title>Genomic Encyclopedia of Type Strains, Phase IV (KMG-IV): sequencing the most valuable type-strain genomes for metagenomic binning, comparative biology and taxonomic classification.</title>
        <authorList>
            <person name="Goeker M."/>
        </authorList>
    </citation>
    <scope>NUCLEOTIDE SEQUENCE [LARGE SCALE GENOMIC DNA]</scope>
    <source>
        <strain evidence="2 4">DSM 20580</strain>
    </source>
</reference>
<dbReference type="OrthoDB" id="9804920at2"/>
<dbReference type="GO" id="GO:0070573">
    <property type="term" value="F:metallodipeptidase activity"/>
    <property type="evidence" value="ECO:0007669"/>
    <property type="project" value="InterPro"/>
</dbReference>
<reference evidence="1 3" key="1">
    <citation type="submission" date="2018-06" db="EMBL/GenBank/DDBJ databases">
        <authorList>
            <consortium name="Pathogen Informatics"/>
            <person name="Doyle S."/>
        </authorList>
    </citation>
    <scope>NUCLEOTIDE SEQUENCE [LARGE SCALE GENOMIC DNA]</scope>
    <source>
        <strain evidence="1 3">NCTC10597</strain>
    </source>
</reference>
<gene>
    <name evidence="2" type="ORF">DFR61_1562</name>
    <name evidence="1" type="ORF">NCTC10597_02131</name>
</gene>
<protein>
    <submittedName>
        <fullName evidence="1 2">Dipeptidase</fullName>
    </submittedName>
</protein>
<dbReference type="EMBL" id="SNZG01000056">
    <property type="protein sequence ID" value="TDR33292.1"/>
    <property type="molecule type" value="Genomic_DNA"/>
</dbReference>
<proteinExistence type="predicted"/>
<dbReference type="CDD" id="cd01301">
    <property type="entry name" value="rDP_like"/>
    <property type="match status" value="1"/>
</dbReference>
<name>A0A8B4QCR2_9BACL</name>
<dbReference type="RefSeq" id="WP_109350787.1">
    <property type="nucleotide sequence ID" value="NZ_BJUE01000068.1"/>
</dbReference>
<dbReference type="GO" id="GO:0006508">
    <property type="term" value="P:proteolysis"/>
    <property type="evidence" value="ECO:0007669"/>
    <property type="project" value="InterPro"/>
</dbReference>
<dbReference type="SUPFAM" id="SSF51556">
    <property type="entry name" value="Metallo-dependent hydrolases"/>
    <property type="match status" value="1"/>
</dbReference>
<accession>A0A8B4QCR2</accession>